<name>A0A8J7Z1B6_9CYAN</name>
<keyword evidence="3" id="KW-1185">Reference proteome</keyword>
<dbReference type="EMBL" id="WVIE01000001">
    <property type="protein sequence ID" value="NDJ15956.1"/>
    <property type="molecule type" value="Genomic_DNA"/>
</dbReference>
<accession>A0A8J7Z1B6</accession>
<feature type="region of interest" description="Disordered" evidence="1">
    <location>
        <begin position="84"/>
        <end position="107"/>
    </location>
</feature>
<sequence>MKLNYFAKQMSTVARWMATTLFCLFAIAFVWQGAFFSNMAAIAAPADMLIASSDAGSQAQNKAAKDARETKGFVRDAADKVEQTAKSNAKRVENATDGDGSFVERKAKKDAARIEKRAEEDAARTQGAIDNTKNAVESAIDNIKGAFSN</sequence>
<protein>
    <submittedName>
        <fullName evidence="2">Uncharacterized protein</fullName>
    </submittedName>
</protein>
<comment type="caution">
    <text evidence="2">The sequence shown here is derived from an EMBL/GenBank/DDBJ whole genome shotgun (WGS) entry which is preliminary data.</text>
</comment>
<dbReference type="RefSeq" id="WP_162421399.1">
    <property type="nucleotide sequence ID" value="NZ_WVIE01000001.1"/>
</dbReference>
<evidence type="ECO:0000313" key="2">
    <source>
        <dbReference type="EMBL" id="NDJ15956.1"/>
    </source>
</evidence>
<dbReference type="Proteomes" id="UP000646053">
    <property type="component" value="Unassembled WGS sequence"/>
</dbReference>
<evidence type="ECO:0000313" key="3">
    <source>
        <dbReference type="Proteomes" id="UP000646053"/>
    </source>
</evidence>
<dbReference type="AlphaFoldDB" id="A0A8J7Z1B6"/>
<evidence type="ECO:0000256" key="1">
    <source>
        <dbReference type="SAM" id="MobiDB-lite"/>
    </source>
</evidence>
<organism evidence="2 3">
    <name type="scientific">Myxacorys almedinensis A</name>
    <dbReference type="NCBI Taxonomy" id="2690445"/>
    <lineage>
        <taxon>Bacteria</taxon>
        <taxon>Bacillati</taxon>
        <taxon>Cyanobacteriota</taxon>
        <taxon>Cyanophyceae</taxon>
        <taxon>Leptolyngbyales</taxon>
        <taxon>Leptolyngbyaceae</taxon>
        <taxon>Myxacorys</taxon>
        <taxon>Myxacorys almedinensis</taxon>
    </lineage>
</organism>
<proteinExistence type="predicted"/>
<gene>
    <name evidence="2" type="ORF">GS601_01410</name>
</gene>
<reference evidence="2" key="1">
    <citation type="submission" date="2019-12" db="EMBL/GenBank/DDBJ databases">
        <title>High-Quality draft genome sequences of three cyanobacteria isolated from the limestone walls of the Old Cathedral of Coimbra.</title>
        <authorList>
            <person name="Tiago I."/>
            <person name="Soares F."/>
            <person name="Portugal A."/>
        </authorList>
    </citation>
    <scope>NUCLEOTIDE SEQUENCE</scope>
    <source>
        <strain evidence="2">A</strain>
    </source>
</reference>